<feature type="compositionally biased region" description="Acidic residues" evidence="1">
    <location>
        <begin position="1"/>
        <end position="10"/>
    </location>
</feature>
<dbReference type="InterPro" id="IPR023869">
    <property type="entry name" value="tRNA_Adeno_NH3ase_assoc_put"/>
</dbReference>
<sequence length="248" mass="27643">MCPFNDEDVDSFDKDHAEASAVSEHADDHVNDLEGTDLPDEDYDDLDDDTDDYDDADDDDDDDDDADDDDDDDDDDADDDEDYDDLDDLEDASDDEIDLVVALYNDDGERIAVSLDKQLANDLDELITQLRRLPGDAGVVGMVSIDHQFFIIVRARGRNVGVFLSDAVQANDWPIARDVADYLGEDIPDPDEDSEAMGDLGLMSDVGISEFDLEAYAELDEDSDEVLARIARRINYGREFEHASPSIR</sequence>
<reference evidence="3" key="1">
    <citation type="submission" date="2017-12" db="EMBL/GenBank/DDBJ databases">
        <title>Whole genome sequencing of Acidipropionibacterium jensenii strains JS279 and JS280.</title>
        <authorList>
            <person name="Deptula P."/>
            <person name="Laine P."/>
            <person name="Smolander O.-P."/>
            <person name="Paulin L."/>
            <person name="Auvinen P."/>
            <person name="Varmanen P."/>
        </authorList>
    </citation>
    <scope>NUCLEOTIDE SEQUENCE [LARGE SCALE GENOMIC DNA]</scope>
    <source>
        <strain evidence="3">JS280</strain>
    </source>
</reference>
<accession>A0A3T0RWI2</accession>
<dbReference type="NCBIfam" id="TIGR03941">
    <property type="entry name" value="tRNA_deam_assoc"/>
    <property type="match status" value="1"/>
</dbReference>
<name>A0A3T0RWI2_9ACTN</name>
<protein>
    <submittedName>
        <fullName evidence="2">tRNA adenosine deaminase</fullName>
    </submittedName>
</protein>
<evidence type="ECO:0000313" key="3">
    <source>
        <dbReference type="Proteomes" id="UP000285875"/>
    </source>
</evidence>
<dbReference type="AlphaFoldDB" id="A0A3T0RWI2"/>
<feature type="compositionally biased region" description="Acidic residues" evidence="1">
    <location>
        <begin position="34"/>
        <end position="92"/>
    </location>
</feature>
<dbReference type="Proteomes" id="UP000285875">
    <property type="component" value="Chromosome"/>
</dbReference>
<proteinExistence type="predicted"/>
<evidence type="ECO:0000256" key="1">
    <source>
        <dbReference type="SAM" id="MobiDB-lite"/>
    </source>
</evidence>
<gene>
    <name evidence="2" type="ORF">C0Z10_01180</name>
</gene>
<feature type="compositionally biased region" description="Basic and acidic residues" evidence="1">
    <location>
        <begin position="11"/>
        <end position="32"/>
    </location>
</feature>
<organism evidence="2 3">
    <name type="scientific">Acidipropionibacterium jensenii</name>
    <dbReference type="NCBI Taxonomy" id="1749"/>
    <lineage>
        <taxon>Bacteria</taxon>
        <taxon>Bacillati</taxon>
        <taxon>Actinomycetota</taxon>
        <taxon>Actinomycetes</taxon>
        <taxon>Propionibacteriales</taxon>
        <taxon>Propionibacteriaceae</taxon>
        <taxon>Acidipropionibacterium</taxon>
    </lineage>
</organism>
<dbReference type="KEGG" id="aji:C0Z10_01180"/>
<dbReference type="EMBL" id="CP025570">
    <property type="protein sequence ID" value="AZZ38588.1"/>
    <property type="molecule type" value="Genomic_DNA"/>
</dbReference>
<evidence type="ECO:0000313" key="2">
    <source>
        <dbReference type="EMBL" id="AZZ38588.1"/>
    </source>
</evidence>
<feature type="region of interest" description="Disordered" evidence="1">
    <location>
        <begin position="1"/>
        <end position="92"/>
    </location>
</feature>